<keyword evidence="1" id="KW-0812">Transmembrane</keyword>
<name>A0A0U1RK63_NEIMA</name>
<dbReference type="HOGENOM" id="CLU_068050_1_1_4"/>
<dbReference type="Proteomes" id="UP000000626">
    <property type="component" value="Chromosome"/>
</dbReference>
<dbReference type="EnsemblBacteria" id="CAM09125">
    <property type="protein sequence ID" value="CAM09125"/>
    <property type="gene ID" value="NMA2020"/>
</dbReference>
<dbReference type="AlphaFoldDB" id="A0A0U1RK63"/>
<dbReference type="PANTHER" id="PTHR31876:SF26">
    <property type="entry name" value="PROTEIN LIKE COV 2"/>
    <property type="match status" value="1"/>
</dbReference>
<protein>
    <submittedName>
        <fullName evidence="2">Integral membrane protein</fullName>
    </submittedName>
</protein>
<sequence length="245" mass="26512">MRFVRTLSESSKMTEPAAEGGKAAKALKKYLITGILVWLPIAVTVWVVSYIVSASDQLVNLLPKQWRPQYVLGFNIPGLGVIVAIAVLFVTGLFAANVLGRQILAAWDSLLGRIPVVKSIYSSVKKVSESLLSDSSRSFKTPVLVPFPQSGIWTIAFVSGQVSNAVKAALPKDGDYLSVYVPTTPNPTGGYYIMVKKSDVRELDMSVDEALKYVISLGMVIPDDLPVKTLAGPMPSEKADLPEQQ</sequence>
<dbReference type="InterPro" id="IPR007462">
    <property type="entry name" value="COV1-like"/>
</dbReference>
<dbReference type="EMBL" id="AL157959">
    <property type="protein sequence ID" value="CAM09125.1"/>
    <property type="molecule type" value="Genomic_DNA"/>
</dbReference>
<reference evidence="2 3" key="1">
    <citation type="journal article" date="2000" name="Nature">
        <title>Complete DNA sequence of a serogroup A strain of Neisseria meningitidis Z2491.</title>
        <authorList>
            <person name="Parkhill J."/>
            <person name="Achtman M."/>
            <person name="James K.D."/>
            <person name="Bentley S.D."/>
            <person name="Churcher C."/>
            <person name="Klee S.R."/>
            <person name="Morelli G."/>
            <person name="Basham D."/>
            <person name="Brown D."/>
            <person name="Chillingworth T."/>
            <person name="Davies R.M."/>
            <person name="Davis P."/>
            <person name="Devlin K."/>
            <person name="Feltwell T."/>
            <person name="Hamlin N."/>
            <person name="Holroyd S."/>
            <person name="Jagels K."/>
            <person name="Leather S."/>
            <person name="Moule S."/>
            <person name="Mungall K."/>
            <person name="Quail M.A."/>
            <person name="Rajandream M.A."/>
            <person name="Rutherford K.M."/>
            <person name="Simmonds M."/>
            <person name="Skelton J."/>
            <person name="Whitehead S."/>
            <person name="Spratt B.G."/>
            <person name="Barrell B.G."/>
        </authorList>
    </citation>
    <scope>NUCLEOTIDE SEQUENCE [LARGE SCALE GENOMIC DNA]</scope>
    <source>
        <strain evidence="3">DSM 15465 / Z2491</strain>
    </source>
</reference>
<keyword evidence="1" id="KW-1133">Transmembrane helix</keyword>
<evidence type="ECO:0000313" key="2">
    <source>
        <dbReference type="EMBL" id="CAM09125.1"/>
    </source>
</evidence>
<organism evidence="2 3">
    <name type="scientific">Neisseria meningitidis serogroup A / serotype 4A (strain DSM 15465 / Z2491)</name>
    <dbReference type="NCBI Taxonomy" id="122587"/>
    <lineage>
        <taxon>Bacteria</taxon>
        <taxon>Pseudomonadati</taxon>
        <taxon>Pseudomonadota</taxon>
        <taxon>Betaproteobacteria</taxon>
        <taxon>Neisseriales</taxon>
        <taxon>Neisseriaceae</taxon>
        <taxon>Neisseria</taxon>
    </lineage>
</organism>
<dbReference type="KEGG" id="nma:NMA2020"/>
<evidence type="ECO:0000256" key="1">
    <source>
        <dbReference type="SAM" id="Phobius"/>
    </source>
</evidence>
<evidence type="ECO:0000313" key="3">
    <source>
        <dbReference type="Proteomes" id="UP000000626"/>
    </source>
</evidence>
<feature type="transmembrane region" description="Helical" evidence="1">
    <location>
        <begin position="72"/>
        <end position="96"/>
    </location>
</feature>
<keyword evidence="1" id="KW-0472">Membrane</keyword>
<proteinExistence type="predicted"/>
<gene>
    <name evidence="2" type="ordered locus">NMA2020</name>
</gene>
<dbReference type="PANTHER" id="PTHR31876">
    <property type="entry name" value="COV-LIKE PROTEIN 1"/>
    <property type="match status" value="1"/>
</dbReference>
<dbReference type="Pfam" id="PF04367">
    <property type="entry name" value="DUF502"/>
    <property type="match status" value="1"/>
</dbReference>
<feature type="transmembrane region" description="Helical" evidence="1">
    <location>
        <begin position="30"/>
        <end position="52"/>
    </location>
</feature>
<accession>A0A0U1RK63</accession>